<gene>
    <name evidence="3" type="ORF">ABS766_10800</name>
</gene>
<evidence type="ECO:0000259" key="2">
    <source>
        <dbReference type="Pfam" id="PF13568"/>
    </source>
</evidence>
<evidence type="ECO:0000256" key="1">
    <source>
        <dbReference type="SAM" id="SignalP"/>
    </source>
</evidence>
<feature type="chain" id="PRO_5045656571" evidence="1">
    <location>
        <begin position="24"/>
        <end position="206"/>
    </location>
</feature>
<sequence length="206" mass="22280">MMKLLKILPAAALMFGSVATINAQEDASNRDSMAPSFGVKGGVNFATVNGDDFDSPDSRTSFHVGVVGEMPVGSFISIQAEALYSGQGFEVDGGGFFGDRKVEYQIDYINVPVLGKFYLTDGLSVEAGPQFNFKVNEEIDFDANDDDGDWNRDEVKSFDFGVAAGVTFQTSMGLFAYGRYTQGLTDIIDDADVKNSVFQLGIGFKF</sequence>
<evidence type="ECO:0000313" key="3">
    <source>
        <dbReference type="EMBL" id="MFL9844905.1"/>
    </source>
</evidence>
<dbReference type="Proteomes" id="UP001629156">
    <property type="component" value="Unassembled WGS sequence"/>
</dbReference>
<keyword evidence="4" id="KW-1185">Reference proteome</keyword>
<organism evidence="3 4">
    <name type="scientific">Flavobacterium rhizosphaerae</name>
    <dbReference type="NCBI Taxonomy" id="3163298"/>
    <lineage>
        <taxon>Bacteria</taxon>
        <taxon>Pseudomonadati</taxon>
        <taxon>Bacteroidota</taxon>
        <taxon>Flavobacteriia</taxon>
        <taxon>Flavobacteriales</taxon>
        <taxon>Flavobacteriaceae</taxon>
        <taxon>Flavobacterium</taxon>
    </lineage>
</organism>
<dbReference type="RefSeq" id="WP_408085165.1">
    <property type="nucleotide sequence ID" value="NZ_JBELPZ010000010.1"/>
</dbReference>
<accession>A0ABW8Z0G7</accession>
<reference evidence="3 4" key="1">
    <citation type="submission" date="2024-06" db="EMBL/GenBank/DDBJ databases">
        <authorList>
            <person name="Kaempfer P."/>
            <person name="Viver T."/>
        </authorList>
    </citation>
    <scope>NUCLEOTIDE SEQUENCE [LARGE SCALE GENOMIC DNA]</scope>
    <source>
        <strain evidence="3 4">ST-119</strain>
    </source>
</reference>
<dbReference type="InterPro" id="IPR025665">
    <property type="entry name" value="Beta-barrel_OMP_2"/>
</dbReference>
<comment type="caution">
    <text evidence="3">The sequence shown here is derived from an EMBL/GenBank/DDBJ whole genome shotgun (WGS) entry which is preliminary data.</text>
</comment>
<name>A0ABW8Z0G7_9FLAO</name>
<evidence type="ECO:0000313" key="4">
    <source>
        <dbReference type="Proteomes" id="UP001629156"/>
    </source>
</evidence>
<feature type="signal peptide" evidence="1">
    <location>
        <begin position="1"/>
        <end position="23"/>
    </location>
</feature>
<keyword evidence="1" id="KW-0732">Signal</keyword>
<dbReference type="Pfam" id="PF13568">
    <property type="entry name" value="OMP_b-brl_2"/>
    <property type="match status" value="1"/>
</dbReference>
<protein>
    <submittedName>
        <fullName evidence="3">Porin family protein</fullName>
    </submittedName>
</protein>
<dbReference type="EMBL" id="JBELPZ010000010">
    <property type="protein sequence ID" value="MFL9844905.1"/>
    <property type="molecule type" value="Genomic_DNA"/>
</dbReference>
<proteinExistence type="predicted"/>
<feature type="domain" description="Outer membrane protein beta-barrel" evidence="2">
    <location>
        <begin position="35"/>
        <end position="188"/>
    </location>
</feature>